<dbReference type="AlphaFoldDB" id="A0A0C9WK53"/>
<reference evidence="2" key="2">
    <citation type="submission" date="2015-01" db="EMBL/GenBank/DDBJ databases">
        <title>Evolutionary Origins and Diversification of the Mycorrhizal Mutualists.</title>
        <authorList>
            <consortium name="DOE Joint Genome Institute"/>
            <consortium name="Mycorrhizal Genomics Consortium"/>
            <person name="Kohler A."/>
            <person name="Kuo A."/>
            <person name="Nagy L.G."/>
            <person name="Floudas D."/>
            <person name="Copeland A."/>
            <person name="Barry K.W."/>
            <person name="Cichocki N."/>
            <person name="Veneault-Fourrey C."/>
            <person name="LaButti K."/>
            <person name="Lindquist E.A."/>
            <person name="Lipzen A."/>
            <person name="Lundell T."/>
            <person name="Morin E."/>
            <person name="Murat C."/>
            <person name="Riley R."/>
            <person name="Ohm R."/>
            <person name="Sun H."/>
            <person name="Tunlid A."/>
            <person name="Henrissat B."/>
            <person name="Grigoriev I.V."/>
            <person name="Hibbett D.S."/>
            <person name="Martin F."/>
        </authorList>
    </citation>
    <scope>NUCLEOTIDE SEQUENCE [LARGE SCALE GENOMIC DNA]</scope>
    <source>
        <strain evidence="2">LaAM-08-1</strain>
    </source>
</reference>
<organism evidence="1 2">
    <name type="scientific">Laccaria amethystina LaAM-08-1</name>
    <dbReference type="NCBI Taxonomy" id="1095629"/>
    <lineage>
        <taxon>Eukaryota</taxon>
        <taxon>Fungi</taxon>
        <taxon>Dikarya</taxon>
        <taxon>Basidiomycota</taxon>
        <taxon>Agaricomycotina</taxon>
        <taxon>Agaricomycetes</taxon>
        <taxon>Agaricomycetidae</taxon>
        <taxon>Agaricales</taxon>
        <taxon>Agaricineae</taxon>
        <taxon>Hydnangiaceae</taxon>
        <taxon>Laccaria</taxon>
    </lineage>
</organism>
<dbReference type="EMBL" id="KN838741">
    <property type="protein sequence ID" value="KIJ95844.1"/>
    <property type="molecule type" value="Genomic_DNA"/>
</dbReference>
<evidence type="ECO:0000313" key="1">
    <source>
        <dbReference type="EMBL" id="KIJ95844.1"/>
    </source>
</evidence>
<protein>
    <submittedName>
        <fullName evidence="1">Uncharacterized protein</fullName>
    </submittedName>
</protein>
<evidence type="ECO:0000313" key="2">
    <source>
        <dbReference type="Proteomes" id="UP000054477"/>
    </source>
</evidence>
<gene>
    <name evidence="1" type="ORF">K443DRAFT_11076</name>
</gene>
<proteinExistence type="predicted"/>
<reference evidence="1 2" key="1">
    <citation type="submission" date="2014-04" db="EMBL/GenBank/DDBJ databases">
        <authorList>
            <consortium name="DOE Joint Genome Institute"/>
            <person name="Kuo A."/>
            <person name="Kohler A."/>
            <person name="Nagy L.G."/>
            <person name="Floudas D."/>
            <person name="Copeland A."/>
            <person name="Barry K.W."/>
            <person name="Cichocki N."/>
            <person name="Veneault-Fourrey C."/>
            <person name="LaButti K."/>
            <person name="Lindquist E.A."/>
            <person name="Lipzen A."/>
            <person name="Lundell T."/>
            <person name="Morin E."/>
            <person name="Murat C."/>
            <person name="Sun H."/>
            <person name="Tunlid A."/>
            <person name="Henrissat B."/>
            <person name="Grigoriev I.V."/>
            <person name="Hibbett D.S."/>
            <person name="Martin F."/>
            <person name="Nordberg H.P."/>
            <person name="Cantor M.N."/>
            <person name="Hua S.X."/>
        </authorList>
    </citation>
    <scope>NUCLEOTIDE SEQUENCE [LARGE SCALE GENOMIC DNA]</scope>
    <source>
        <strain evidence="1 2">LaAM-08-1</strain>
    </source>
</reference>
<name>A0A0C9WK53_9AGAR</name>
<dbReference type="Proteomes" id="UP000054477">
    <property type="component" value="Unassembled WGS sequence"/>
</dbReference>
<dbReference type="HOGENOM" id="CLU_2498197_0_0_1"/>
<keyword evidence="2" id="KW-1185">Reference proteome</keyword>
<sequence length="86" mass="9729">MAVGAEYANKPGAFKNFTYTKYKMTNNGLPEATPTTKDIGEDDVMLQPSLEVDDLVLDDDEYPLGTDINDYIAMTWEMIEELSHFE</sequence>
<accession>A0A0C9WK53</accession>